<dbReference type="EMBL" id="CADCVQ010000017">
    <property type="protein sequence ID" value="CAA9474702.1"/>
    <property type="molecule type" value="Genomic_DNA"/>
</dbReference>
<reference evidence="2" key="1">
    <citation type="submission" date="2020-02" db="EMBL/GenBank/DDBJ databases">
        <authorList>
            <person name="Meier V. D."/>
        </authorList>
    </citation>
    <scope>NUCLEOTIDE SEQUENCE</scope>
    <source>
        <strain evidence="2">AVDCRST_MAG67</strain>
    </source>
</reference>
<proteinExistence type="predicted"/>
<dbReference type="EC" id="2.4.1.129" evidence="2"/>
<evidence type="ECO:0000256" key="1">
    <source>
        <dbReference type="SAM" id="MobiDB-lite"/>
    </source>
</evidence>
<dbReference type="GO" id="GO:0051301">
    <property type="term" value="P:cell division"/>
    <property type="evidence" value="ECO:0007669"/>
    <property type="project" value="UniProtKB-KW"/>
</dbReference>
<dbReference type="GO" id="GO:0016757">
    <property type="term" value="F:glycosyltransferase activity"/>
    <property type="evidence" value="ECO:0007669"/>
    <property type="project" value="UniProtKB-KW"/>
</dbReference>
<accession>A0A6J4RJ43</accession>
<keyword evidence="2" id="KW-0131">Cell cycle</keyword>
<feature type="region of interest" description="Disordered" evidence="1">
    <location>
        <begin position="69"/>
        <end position="97"/>
    </location>
</feature>
<dbReference type="AlphaFoldDB" id="A0A6J4RJ43"/>
<gene>
    <name evidence="2" type="ORF">AVDCRST_MAG67-449</name>
</gene>
<keyword evidence="2" id="KW-0328">Glycosyltransferase</keyword>
<evidence type="ECO:0000313" key="2">
    <source>
        <dbReference type="EMBL" id="CAA9474702.1"/>
    </source>
</evidence>
<dbReference type="Gene3D" id="1.20.5.320">
    <property type="entry name" value="6-Phosphogluconate Dehydrogenase, domain 3"/>
    <property type="match status" value="1"/>
</dbReference>
<keyword evidence="2" id="KW-0808">Transferase</keyword>
<keyword evidence="2" id="KW-0132">Cell division</keyword>
<sequence length="191" mass="19079">MPRDLVDHLRRQPVAYLALFVALGGTSYAAARLPANSVGAKQIRSGAVTSSEVRNGSLLAADFKLGQLPAGPRGQAGQPGPAGPQGPAGAPGPAGTAAPAISIVKANDSSASNSDSFKFGFAECPAGSKVVATSGQVLNNTSSSQQENVALTGLEVDTFSNAASIVAQEVGSGTTTNWSVEVTAICLRGIS</sequence>
<protein>
    <submittedName>
        <fullName evidence="2">Cell division protein FtsI [Peptidoglycan synthetase]</fullName>
        <ecNumber evidence="2">2.4.1.129</ecNumber>
    </submittedName>
</protein>
<organism evidence="2">
    <name type="scientific">uncultured Solirubrobacteraceae bacterium</name>
    <dbReference type="NCBI Taxonomy" id="1162706"/>
    <lineage>
        <taxon>Bacteria</taxon>
        <taxon>Bacillati</taxon>
        <taxon>Actinomycetota</taxon>
        <taxon>Thermoleophilia</taxon>
        <taxon>Solirubrobacterales</taxon>
        <taxon>Solirubrobacteraceae</taxon>
        <taxon>environmental samples</taxon>
    </lineage>
</organism>
<name>A0A6J4RJ43_9ACTN</name>